<organism evidence="13 14">
    <name type="scientific">Tigriopus californicus</name>
    <name type="common">Marine copepod</name>
    <dbReference type="NCBI Taxonomy" id="6832"/>
    <lineage>
        <taxon>Eukaryota</taxon>
        <taxon>Metazoa</taxon>
        <taxon>Ecdysozoa</taxon>
        <taxon>Arthropoda</taxon>
        <taxon>Crustacea</taxon>
        <taxon>Multicrustacea</taxon>
        <taxon>Hexanauplia</taxon>
        <taxon>Copepoda</taxon>
        <taxon>Harpacticoida</taxon>
        <taxon>Harpacticidae</taxon>
        <taxon>Tigriopus</taxon>
    </lineage>
</organism>
<dbReference type="Proteomes" id="UP000318571">
    <property type="component" value="Chromosome 9"/>
</dbReference>
<protein>
    <recommendedName>
        <fullName evidence="12">RING-CH-type domain-containing protein</fullName>
    </recommendedName>
</protein>
<evidence type="ECO:0000256" key="3">
    <source>
        <dbReference type="ARBA" id="ARBA00022692"/>
    </source>
</evidence>
<comment type="caution">
    <text evidence="13">The sequence shown here is derived from an EMBL/GenBank/DDBJ whole genome shotgun (WGS) entry which is preliminary data.</text>
</comment>
<feature type="domain" description="RING-CH-type" evidence="12">
    <location>
        <begin position="400"/>
        <end position="467"/>
    </location>
</feature>
<feature type="region of interest" description="Disordered" evidence="10">
    <location>
        <begin position="98"/>
        <end position="138"/>
    </location>
</feature>
<dbReference type="SMART" id="SM00744">
    <property type="entry name" value="RINGv"/>
    <property type="match status" value="1"/>
</dbReference>
<feature type="region of interest" description="Disordered" evidence="10">
    <location>
        <begin position="185"/>
        <end position="206"/>
    </location>
</feature>
<evidence type="ECO:0000256" key="8">
    <source>
        <dbReference type="ARBA" id="ARBA00022989"/>
    </source>
</evidence>
<feature type="transmembrane region" description="Helical" evidence="11">
    <location>
        <begin position="490"/>
        <end position="512"/>
    </location>
</feature>
<dbReference type="STRING" id="6832.A0A553NZW7"/>
<keyword evidence="4" id="KW-0479">Metal-binding</keyword>
<proteinExistence type="predicted"/>
<dbReference type="GO" id="GO:0004842">
    <property type="term" value="F:ubiquitin-protein transferase activity"/>
    <property type="evidence" value="ECO:0007669"/>
    <property type="project" value="TreeGrafter"/>
</dbReference>
<accession>A0A553NZW7</accession>
<sequence>MDDEEEKMCLLSEHEDCGAGIAAAVGGQHDDEQEQEEVQFAHSDQPDPQEPNQILGGPIDSDAVMVVNDIISDIEDKPCSGLPTSRSLPTAIHGYECDEDDPISGDKEEDGSGAECHRCVSPRPSSMSFRESRGGRGGEPLIVDVHLPPQRHAEQQRAPPSVPLRPCKHAINRSQKCISDVTNIKSRPKDDRTSDEMSVSGVSQNESNEVFDKIETVTEHPTATHFPVSDSNGASTSMGTNSLESFKNRFRFASESAASFVLHNLPASIKAGFDFKETKDTFHHHNHRDKIDINHDEGIMEQLMQYNGIDPNCPDDFPPNSPAGSKSKYTKVPTENMDYYDIGDYEGYGGNNRGQSSSMGQYQDLPQNDPYASMGSIGSPAHHNFHKDDFENGCGLSQSSSIMSMPVCRICQLPSLEPSNPLISPCRCLGSIRYVHNNCLLKWLEVSSRRRSGPPCCELCQYPYLRHKKFVISNWRYPECSLRDKVLHSFFLFCIIMMIGCAAVTITCFKEARWPYHPPPNKYQQGELSPPEMISLLCAILFFSAFFLAMYVELKAKHTVYQLLCKFFYMNHEWSVEEYDRKRDIIAKKAAVDASA</sequence>
<reference evidence="13 14" key="1">
    <citation type="journal article" date="2018" name="Nat. Ecol. Evol.">
        <title>Genomic signatures of mitonuclear coevolution across populations of Tigriopus californicus.</title>
        <authorList>
            <person name="Barreto F.S."/>
            <person name="Watson E.T."/>
            <person name="Lima T.G."/>
            <person name="Willett C.S."/>
            <person name="Edmands S."/>
            <person name="Li W."/>
            <person name="Burton R.S."/>
        </authorList>
    </citation>
    <scope>NUCLEOTIDE SEQUENCE [LARGE SCALE GENOMIC DNA]</scope>
    <source>
        <strain evidence="13 14">San Diego</strain>
    </source>
</reference>
<dbReference type="AlphaFoldDB" id="A0A553NZW7"/>
<keyword evidence="2" id="KW-0808">Transferase</keyword>
<keyword evidence="8 11" id="KW-1133">Transmembrane helix</keyword>
<dbReference type="InterPro" id="IPR013083">
    <property type="entry name" value="Znf_RING/FYVE/PHD"/>
</dbReference>
<keyword evidence="5" id="KW-0863">Zinc-finger</keyword>
<keyword evidence="6" id="KW-0833">Ubl conjugation pathway</keyword>
<dbReference type="GO" id="GO:0016020">
    <property type="term" value="C:membrane"/>
    <property type="evidence" value="ECO:0007669"/>
    <property type="project" value="UniProtKB-SubCell"/>
</dbReference>
<dbReference type="SUPFAM" id="SSF57850">
    <property type="entry name" value="RING/U-box"/>
    <property type="match status" value="1"/>
</dbReference>
<keyword evidence="7" id="KW-0862">Zinc</keyword>
<keyword evidence="9 11" id="KW-0472">Membrane</keyword>
<feature type="transmembrane region" description="Helical" evidence="11">
    <location>
        <begin position="533"/>
        <end position="552"/>
    </location>
</feature>
<comment type="subcellular location">
    <subcellularLocation>
        <location evidence="1">Membrane</location>
        <topology evidence="1">Multi-pass membrane protein</topology>
    </subcellularLocation>
</comment>
<dbReference type="PANTHER" id="PTHR46065:SF3">
    <property type="entry name" value="FI20425P1"/>
    <property type="match status" value="1"/>
</dbReference>
<dbReference type="Gene3D" id="3.30.40.10">
    <property type="entry name" value="Zinc/RING finger domain, C3HC4 (zinc finger)"/>
    <property type="match status" value="1"/>
</dbReference>
<evidence type="ECO:0000256" key="6">
    <source>
        <dbReference type="ARBA" id="ARBA00022786"/>
    </source>
</evidence>
<evidence type="ECO:0000256" key="9">
    <source>
        <dbReference type="ARBA" id="ARBA00023136"/>
    </source>
</evidence>
<dbReference type="GO" id="GO:0008270">
    <property type="term" value="F:zinc ion binding"/>
    <property type="evidence" value="ECO:0007669"/>
    <property type="project" value="UniProtKB-KW"/>
</dbReference>
<keyword evidence="14" id="KW-1185">Reference proteome</keyword>
<dbReference type="GO" id="GO:0016567">
    <property type="term" value="P:protein ubiquitination"/>
    <property type="evidence" value="ECO:0007669"/>
    <property type="project" value="TreeGrafter"/>
</dbReference>
<evidence type="ECO:0000256" key="10">
    <source>
        <dbReference type="SAM" id="MobiDB-lite"/>
    </source>
</evidence>
<gene>
    <name evidence="13" type="ORF">TCAL_16452</name>
</gene>
<dbReference type="PANTHER" id="PTHR46065">
    <property type="entry name" value="E3 UBIQUITIN-PROTEIN LIGASE MARCH 2/3 FAMILY MEMBER"/>
    <property type="match status" value="1"/>
</dbReference>
<evidence type="ECO:0000256" key="1">
    <source>
        <dbReference type="ARBA" id="ARBA00004141"/>
    </source>
</evidence>
<feature type="region of interest" description="Disordered" evidence="10">
    <location>
        <begin position="25"/>
        <end position="61"/>
    </location>
</feature>
<feature type="compositionally biased region" description="Polar residues" evidence="10">
    <location>
        <begin position="196"/>
        <end position="206"/>
    </location>
</feature>
<evidence type="ECO:0000256" key="4">
    <source>
        <dbReference type="ARBA" id="ARBA00022723"/>
    </source>
</evidence>
<evidence type="ECO:0000256" key="5">
    <source>
        <dbReference type="ARBA" id="ARBA00022771"/>
    </source>
</evidence>
<dbReference type="InterPro" id="IPR011016">
    <property type="entry name" value="Znf_RING-CH"/>
</dbReference>
<dbReference type="EMBL" id="VCGU01000009">
    <property type="protein sequence ID" value="TRY70986.1"/>
    <property type="molecule type" value="Genomic_DNA"/>
</dbReference>
<name>A0A553NZW7_TIGCA</name>
<evidence type="ECO:0000313" key="14">
    <source>
        <dbReference type="Proteomes" id="UP000318571"/>
    </source>
</evidence>
<feature type="compositionally biased region" description="Acidic residues" evidence="10">
    <location>
        <begin position="98"/>
        <end position="112"/>
    </location>
</feature>
<dbReference type="PROSITE" id="PS51292">
    <property type="entry name" value="ZF_RING_CH"/>
    <property type="match status" value="1"/>
</dbReference>
<evidence type="ECO:0000256" key="11">
    <source>
        <dbReference type="SAM" id="Phobius"/>
    </source>
</evidence>
<evidence type="ECO:0000313" key="13">
    <source>
        <dbReference type="EMBL" id="TRY70986.1"/>
    </source>
</evidence>
<keyword evidence="3 11" id="KW-0812">Transmembrane</keyword>
<evidence type="ECO:0000256" key="2">
    <source>
        <dbReference type="ARBA" id="ARBA00022679"/>
    </source>
</evidence>
<evidence type="ECO:0000259" key="12">
    <source>
        <dbReference type="PROSITE" id="PS51292"/>
    </source>
</evidence>
<dbReference type="CDD" id="cd16495">
    <property type="entry name" value="RING_CH-C4HC3_MARCH"/>
    <property type="match status" value="1"/>
</dbReference>
<dbReference type="Pfam" id="PF12906">
    <property type="entry name" value="RINGv"/>
    <property type="match status" value="1"/>
</dbReference>
<evidence type="ECO:0000256" key="7">
    <source>
        <dbReference type="ARBA" id="ARBA00022833"/>
    </source>
</evidence>